<evidence type="ECO:0000313" key="4">
    <source>
        <dbReference type="EMBL" id="GAA3548106.1"/>
    </source>
</evidence>
<feature type="domain" description="Erythromycin biosynthesis protein CIII-like C-terminal" evidence="2">
    <location>
        <begin position="172"/>
        <end position="296"/>
    </location>
</feature>
<dbReference type="Pfam" id="PF21036">
    <property type="entry name" value="EryCIII-like_N"/>
    <property type="match status" value="1"/>
</dbReference>
<proteinExistence type="predicted"/>
<dbReference type="EMBL" id="BAAAZN010000006">
    <property type="protein sequence ID" value="GAA3548106.1"/>
    <property type="molecule type" value="Genomic_DNA"/>
</dbReference>
<keyword evidence="1" id="KW-0808">Transferase</keyword>
<dbReference type="Pfam" id="PF06722">
    <property type="entry name" value="EryCIII-like_C"/>
    <property type="match status" value="1"/>
</dbReference>
<gene>
    <name evidence="4" type="ORF">GCM10022222_34630</name>
</gene>
<accession>A0ABP6WBH4</accession>
<organism evidence="4 5">
    <name type="scientific">Amycolatopsis ultiminotia</name>
    <dbReference type="NCBI Taxonomy" id="543629"/>
    <lineage>
        <taxon>Bacteria</taxon>
        <taxon>Bacillati</taxon>
        <taxon>Actinomycetota</taxon>
        <taxon>Actinomycetes</taxon>
        <taxon>Pseudonocardiales</taxon>
        <taxon>Pseudonocardiaceae</taxon>
        <taxon>Amycolatopsis</taxon>
    </lineage>
</organism>
<dbReference type="Gene3D" id="3.40.50.2000">
    <property type="entry name" value="Glycogen Phosphorylase B"/>
    <property type="match status" value="4"/>
</dbReference>
<evidence type="ECO:0000256" key="1">
    <source>
        <dbReference type="ARBA" id="ARBA00022679"/>
    </source>
</evidence>
<dbReference type="SUPFAM" id="SSF53756">
    <property type="entry name" value="UDP-Glycosyltransferase/glycogen phosphorylase"/>
    <property type="match status" value="1"/>
</dbReference>
<evidence type="ECO:0000259" key="2">
    <source>
        <dbReference type="Pfam" id="PF06722"/>
    </source>
</evidence>
<dbReference type="RefSeq" id="WP_344860913.1">
    <property type="nucleotide sequence ID" value="NZ_BAAAZN010000006.1"/>
</dbReference>
<protein>
    <submittedName>
        <fullName evidence="4">DUF1205 domain-containing protein</fullName>
    </submittedName>
</protein>
<evidence type="ECO:0000259" key="3">
    <source>
        <dbReference type="Pfam" id="PF21036"/>
    </source>
</evidence>
<dbReference type="InterPro" id="IPR010610">
    <property type="entry name" value="EryCIII-like_C"/>
</dbReference>
<dbReference type="InterPro" id="IPR048284">
    <property type="entry name" value="EryCIII-like_N"/>
</dbReference>
<sequence>MRVLLAAPSSSTRLHTLVPLTWALRAAGHDVKIAGRPSFVEEILRTGCVAVDLEGGDEASLAESAALVEFAKLWRPEVVVSDAQAPAGTAAARAVAAVAVRLLGALDEPDPAEADLTLDVVPPSLRDRESPGRSVRHVPYFGPVVVPTWLRRKARRSRILLSLTDGSAFEPVFAAVSDVDAEVVCAVEPSALPAGLSLPANVKLVDAAPPAAVLPTCAAVVHDGDAALALAAVTHGLPQLSLSASALGARVAEARAGLVGAAEEISRLVADDALRAGAAALGAEVAALPAPHTLVTGLAG</sequence>
<keyword evidence="5" id="KW-1185">Reference proteome</keyword>
<evidence type="ECO:0000313" key="5">
    <source>
        <dbReference type="Proteomes" id="UP001500689"/>
    </source>
</evidence>
<comment type="caution">
    <text evidence="4">The sequence shown here is derived from an EMBL/GenBank/DDBJ whole genome shotgun (WGS) entry which is preliminary data.</text>
</comment>
<name>A0ABP6WBH4_9PSEU</name>
<dbReference type="Proteomes" id="UP001500689">
    <property type="component" value="Unassembled WGS sequence"/>
</dbReference>
<reference evidence="5" key="1">
    <citation type="journal article" date="2019" name="Int. J. Syst. Evol. Microbiol.">
        <title>The Global Catalogue of Microorganisms (GCM) 10K type strain sequencing project: providing services to taxonomists for standard genome sequencing and annotation.</title>
        <authorList>
            <consortium name="The Broad Institute Genomics Platform"/>
            <consortium name="The Broad Institute Genome Sequencing Center for Infectious Disease"/>
            <person name="Wu L."/>
            <person name="Ma J."/>
        </authorList>
    </citation>
    <scope>NUCLEOTIDE SEQUENCE [LARGE SCALE GENOMIC DNA]</scope>
    <source>
        <strain evidence="5">JCM 16898</strain>
    </source>
</reference>
<feature type="domain" description="Erythromycin biosynthesis protein CIII-like N-terminal" evidence="3">
    <location>
        <begin position="114"/>
        <end position="163"/>
    </location>
</feature>